<keyword evidence="3" id="KW-1185">Reference proteome</keyword>
<name>A0ABR4M0M7_9EURO</name>
<comment type="caution">
    <text evidence="2">The sequence shown here is derived from an EMBL/GenBank/DDBJ whole genome shotgun (WGS) entry which is preliminary data.</text>
</comment>
<dbReference type="Proteomes" id="UP001610432">
    <property type="component" value="Unassembled WGS sequence"/>
</dbReference>
<evidence type="ECO:0000313" key="2">
    <source>
        <dbReference type="EMBL" id="KAL2870367.1"/>
    </source>
</evidence>
<dbReference type="RefSeq" id="XP_070889346.1">
    <property type="nucleotide sequence ID" value="XM_071032325.1"/>
</dbReference>
<protein>
    <submittedName>
        <fullName evidence="2">Uncharacterized protein</fullName>
    </submittedName>
</protein>
<feature type="region of interest" description="Disordered" evidence="1">
    <location>
        <begin position="87"/>
        <end position="109"/>
    </location>
</feature>
<accession>A0ABR4M0M7</accession>
<dbReference type="EMBL" id="JBFXLQ010000006">
    <property type="protein sequence ID" value="KAL2870367.1"/>
    <property type="molecule type" value="Genomic_DNA"/>
</dbReference>
<organism evidence="2 3">
    <name type="scientific">Aspergillus lucknowensis</name>
    <dbReference type="NCBI Taxonomy" id="176173"/>
    <lineage>
        <taxon>Eukaryota</taxon>
        <taxon>Fungi</taxon>
        <taxon>Dikarya</taxon>
        <taxon>Ascomycota</taxon>
        <taxon>Pezizomycotina</taxon>
        <taxon>Eurotiomycetes</taxon>
        <taxon>Eurotiomycetidae</taxon>
        <taxon>Eurotiales</taxon>
        <taxon>Aspergillaceae</taxon>
        <taxon>Aspergillus</taxon>
        <taxon>Aspergillus subgen. Nidulantes</taxon>
    </lineage>
</organism>
<sequence>MDEIPSTKLSLKHQSNSNQNLRAHHAAGLKGVLNEVFDRIYWTPTPRPKSDATCAAGFENGSSNGPEPYGCIEPRLREEYIEYCRENNDSGSGFEDTDSGYGSSSETETEVGIEIDFDSEKRTADIETLSDVDDGWYMESEDNDGEATLAAELALYKRISTVNGLAMDAAELPRWFGGILRALQLLPERGLRS</sequence>
<proteinExistence type="predicted"/>
<dbReference type="GeneID" id="98147397"/>
<evidence type="ECO:0000256" key="1">
    <source>
        <dbReference type="SAM" id="MobiDB-lite"/>
    </source>
</evidence>
<reference evidence="2 3" key="1">
    <citation type="submission" date="2024-07" db="EMBL/GenBank/DDBJ databases">
        <title>Section-level genome sequencing and comparative genomics of Aspergillus sections Usti and Cavernicolus.</title>
        <authorList>
            <consortium name="Lawrence Berkeley National Laboratory"/>
            <person name="Nybo J.L."/>
            <person name="Vesth T.C."/>
            <person name="Theobald S."/>
            <person name="Frisvad J.C."/>
            <person name="Larsen T.O."/>
            <person name="Kjaerboelling I."/>
            <person name="Rothschild-Mancinelli K."/>
            <person name="Lyhne E.K."/>
            <person name="Kogle M.E."/>
            <person name="Barry K."/>
            <person name="Clum A."/>
            <person name="Na H."/>
            <person name="Ledsgaard L."/>
            <person name="Lin J."/>
            <person name="Lipzen A."/>
            <person name="Kuo A."/>
            <person name="Riley R."/>
            <person name="Mondo S."/>
            <person name="Labutti K."/>
            <person name="Haridas S."/>
            <person name="Pangalinan J."/>
            <person name="Salamov A.A."/>
            <person name="Simmons B.A."/>
            <person name="Magnuson J.K."/>
            <person name="Chen J."/>
            <person name="Drula E."/>
            <person name="Henrissat B."/>
            <person name="Wiebenga A."/>
            <person name="Lubbers R.J."/>
            <person name="Gomes A.C."/>
            <person name="Macurrencykelacurrency M.R."/>
            <person name="Stajich J."/>
            <person name="Grigoriev I.V."/>
            <person name="Mortensen U.H."/>
            <person name="De Vries R.P."/>
            <person name="Baker S.E."/>
            <person name="Andersen M.R."/>
        </authorList>
    </citation>
    <scope>NUCLEOTIDE SEQUENCE [LARGE SCALE GENOMIC DNA]</scope>
    <source>
        <strain evidence="2 3">CBS 449.75</strain>
    </source>
</reference>
<evidence type="ECO:0000313" key="3">
    <source>
        <dbReference type="Proteomes" id="UP001610432"/>
    </source>
</evidence>
<gene>
    <name evidence="2" type="ORF">BJX67DRAFT_378345</name>
</gene>